<organism evidence="7 8">
    <name type="scientific">Neorhizobium alkalisoli</name>
    <dbReference type="NCBI Taxonomy" id="528178"/>
    <lineage>
        <taxon>Bacteria</taxon>
        <taxon>Pseudomonadati</taxon>
        <taxon>Pseudomonadota</taxon>
        <taxon>Alphaproteobacteria</taxon>
        <taxon>Hyphomicrobiales</taxon>
        <taxon>Rhizobiaceae</taxon>
        <taxon>Rhizobium/Agrobacterium group</taxon>
        <taxon>Neorhizobium</taxon>
    </lineage>
</organism>
<dbReference type="CDD" id="cd06581">
    <property type="entry name" value="TM_PBP1_LivM_like"/>
    <property type="match status" value="1"/>
</dbReference>
<keyword evidence="3 6" id="KW-0812">Transmembrane</keyword>
<gene>
    <name evidence="7" type="ORF">FHW37_101804</name>
</gene>
<comment type="subcellular location">
    <subcellularLocation>
        <location evidence="1">Cell membrane</location>
        <topology evidence="1">Multi-pass membrane protein</topology>
    </subcellularLocation>
</comment>
<evidence type="ECO:0000256" key="6">
    <source>
        <dbReference type="SAM" id="Phobius"/>
    </source>
</evidence>
<evidence type="ECO:0000256" key="1">
    <source>
        <dbReference type="ARBA" id="ARBA00004651"/>
    </source>
</evidence>
<keyword evidence="2" id="KW-1003">Cell membrane</keyword>
<evidence type="ECO:0000256" key="4">
    <source>
        <dbReference type="ARBA" id="ARBA00022989"/>
    </source>
</evidence>
<feature type="transmembrane region" description="Helical" evidence="6">
    <location>
        <begin position="266"/>
        <end position="287"/>
    </location>
</feature>
<dbReference type="GO" id="GO:0005886">
    <property type="term" value="C:plasma membrane"/>
    <property type="evidence" value="ECO:0007669"/>
    <property type="project" value="UniProtKB-SubCell"/>
</dbReference>
<dbReference type="PANTHER" id="PTHR30482:SF17">
    <property type="entry name" value="ABC TRANSPORTER ATP-BINDING PROTEIN"/>
    <property type="match status" value="1"/>
</dbReference>
<dbReference type="AlphaFoldDB" id="A0A561R8S0"/>
<feature type="transmembrane region" description="Helical" evidence="6">
    <location>
        <begin position="180"/>
        <end position="205"/>
    </location>
</feature>
<keyword evidence="8" id="KW-1185">Reference proteome</keyword>
<dbReference type="GO" id="GO:0015658">
    <property type="term" value="F:branched-chain amino acid transmembrane transporter activity"/>
    <property type="evidence" value="ECO:0007669"/>
    <property type="project" value="InterPro"/>
</dbReference>
<dbReference type="Pfam" id="PF02653">
    <property type="entry name" value="BPD_transp_2"/>
    <property type="match status" value="1"/>
</dbReference>
<dbReference type="EMBL" id="VIWP01000001">
    <property type="protein sequence ID" value="TWF59000.1"/>
    <property type="molecule type" value="Genomic_DNA"/>
</dbReference>
<name>A0A561R8S0_9HYPH</name>
<keyword evidence="4 6" id="KW-1133">Transmembrane helix</keyword>
<feature type="transmembrane region" description="Helical" evidence="6">
    <location>
        <begin position="104"/>
        <end position="123"/>
    </location>
</feature>
<reference evidence="7 8" key="1">
    <citation type="submission" date="2019-06" db="EMBL/GenBank/DDBJ databases">
        <title>Sorghum-associated microbial communities from plants grown in Nebraska, USA.</title>
        <authorList>
            <person name="Schachtman D."/>
        </authorList>
    </citation>
    <scope>NUCLEOTIDE SEQUENCE [LARGE SCALE GENOMIC DNA]</scope>
    <source>
        <strain evidence="7 8">1225</strain>
    </source>
</reference>
<feature type="transmembrane region" description="Helical" evidence="6">
    <location>
        <begin position="225"/>
        <end position="245"/>
    </location>
</feature>
<proteinExistence type="predicted"/>
<dbReference type="InterPro" id="IPR001851">
    <property type="entry name" value="ABC_transp_permease"/>
</dbReference>
<evidence type="ECO:0000256" key="5">
    <source>
        <dbReference type="ARBA" id="ARBA00023136"/>
    </source>
</evidence>
<dbReference type="Proteomes" id="UP000320653">
    <property type="component" value="Unassembled WGS sequence"/>
</dbReference>
<protein>
    <submittedName>
        <fullName evidence="7">Amino acid/amide ABC transporter membrane protein 2 (HAAT family)</fullName>
    </submittedName>
</protein>
<dbReference type="InterPro" id="IPR043428">
    <property type="entry name" value="LivM-like"/>
</dbReference>
<sequence length="353" mass="37699">MMSVREKRQSATAEAVRSVMKRHGRWSRLEIGFWLIAVAAWFLLPGEHLILTEIVIFAILALSIDLVLGYAGIVTLGQAAMYGVGAYASGLLSIHVTGEPLTGLLVAALAGALIAFPTSFLLLRGADLTRLMVTLGVAAVLHEIANQASWLTGGADGLQGIAIDPLFGTFEFDIYGHTGYAYSLVVLFILLLLARFVTASPFGYSLKAIRDNPLRASAVGIPVKARLVAVYTLSGAYAGIAGALFTQTQQFISLDVLSFQKSADGLMVLVIGGTGYLYGGLVGALAYELIQDALSSVTPQYWQFWLGALLIAFVITGRDRPRQLINSISARISRPRQPGRLDAVTVADKGKPT</sequence>
<feature type="transmembrane region" description="Helical" evidence="6">
    <location>
        <begin position="299"/>
        <end position="317"/>
    </location>
</feature>
<evidence type="ECO:0000313" key="7">
    <source>
        <dbReference type="EMBL" id="TWF59000.1"/>
    </source>
</evidence>
<evidence type="ECO:0000313" key="8">
    <source>
        <dbReference type="Proteomes" id="UP000320653"/>
    </source>
</evidence>
<evidence type="ECO:0000256" key="2">
    <source>
        <dbReference type="ARBA" id="ARBA00022475"/>
    </source>
</evidence>
<feature type="transmembrane region" description="Helical" evidence="6">
    <location>
        <begin position="26"/>
        <end position="44"/>
    </location>
</feature>
<accession>A0A561R8S0</accession>
<evidence type="ECO:0000256" key="3">
    <source>
        <dbReference type="ARBA" id="ARBA00022692"/>
    </source>
</evidence>
<dbReference type="PANTHER" id="PTHR30482">
    <property type="entry name" value="HIGH-AFFINITY BRANCHED-CHAIN AMINO ACID TRANSPORT SYSTEM PERMEASE"/>
    <property type="match status" value="1"/>
</dbReference>
<comment type="caution">
    <text evidence="7">The sequence shown here is derived from an EMBL/GenBank/DDBJ whole genome shotgun (WGS) entry which is preliminary data.</text>
</comment>
<keyword evidence="5 6" id="KW-0472">Membrane</keyword>